<name>J9GT64_9ZZZZ</name>
<sequence>MMTYQPSTDRYDRMPYRQCGRSGVFLPRLALGLWHNFGSVDDYQVATDMIRYAFDHGVNHFDLANNYGPEPGSAETNFGRILRENLASHRDELFISSKAGHDMWPGPFGGNSSRKNLMASVDQSLRRTGLEYFDIFYSHRYDGVTPVEETMQALIDIVRQGKALYVGLSKYPPEQARQAYMVLREAGVPCLLSQYRYSLFERTVEAETLSLAAANGSGFIAFSPLAQGLLTDKYLQGIPPHSRAARATGFLKVEQVTDEKVEQARRLNECAIRRGQTLAQMALAWVLKDERVTSCIVGASSVKQLADNLQALQNMSFTTDELGEIEAILR</sequence>
<proteinExistence type="inferred from homology"/>
<evidence type="ECO:0000256" key="2">
    <source>
        <dbReference type="ARBA" id="ARBA00022857"/>
    </source>
</evidence>
<dbReference type="AlphaFoldDB" id="J9GT64"/>
<dbReference type="GO" id="GO:0051596">
    <property type="term" value="P:methylglyoxal catabolic process"/>
    <property type="evidence" value="ECO:0007669"/>
    <property type="project" value="TreeGrafter"/>
</dbReference>
<reference evidence="5" key="1">
    <citation type="journal article" date="2012" name="PLoS ONE">
        <title>Gene sets for utilization of primary and secondary nutrition supplies in the distal gut of endangered iberian lynx.</title>
        <authorList>
            <person name="Alcaide M."/>
            <person name="Messina E."/>
            <person name="Richter M."/>
            <person name="Bargiela R."/>
            <person name="Peplies J."/>
            <person name="Huws S.A."/>
            <person name="Newbold C.J."/>
            <person name="Golyshin P.N."/>
            <person name="Simon M.A."/>
            <person name="Lopez G."/>
            <person name="Yakimov M.M."/>
            <person name="Ferrer M."/>
        </authorList>
    </citation>
    <scope>NUCLEOTIDE SEQUENCE</scope>
</reference>
<feature type="domain" description="NADP-dependent oxidoreductase" evidence="4">
    <location>
        <begin position="28"/>
        <end position="329"/>
    </location>
</feature>
<accession>J9GT64</accession>
<dbReference type="PANTHER" id="PTHR43150">
    <property type="entry name" value="HYPERKINETIC, ISOFORM M"/>
    <property type="match status" value="1"/>
</dbReference>
<protein>
    <submittedName>
        <fullName evidence="5">Oxidoreductase, aldo/keto reductase family</fullName>
    </submittedName>
</protein>
<keyword evidence="2" id="KW-0521">NADP</keyword>
<dbReference type="SUPFAM" id="SSF51430">
    <property type="entry name" value="NAD(P)-linked oxidoreductase"/>
    <property type="match status" value="1"/>
</dbReference>
<comment type="similarity">
    <text evidence="1">Belongs to the shaker potassium channel beta subunit family.</text>
</comment>
<evidence type="ECO:0000313" key="5">
    <source>
        <dbReference type="EMBL" id="EJX11234.1"/>
    </source>
</evidence>
<dbReference type="Gene3D" id="3.20.20.100">
    <property type="entry name" value="NADP-dependent oxidoreductase domain"/>
    <property type="match status" value="1"/>
</dbReference>
<evidence type="ECO:0000256" key="3">
    <source>
        <dbReference type="ARBA" id="ARBA00023002"/>
    </source>
</evidence>
<dbReference type="PANTHER" id="PTHR43150:SF4">
    <property type="entry name" value="L-GLYCERALDEHYDE 3-PHOSPHATE REDUCTASE"/>
    <property type="match status" value="1"/>
</dbReference>
<dbReference type="EMBL" id="AMCI01000002">
    <property type="protein sequence ID" value="EJX11234.1"/>
    <property type="molecule type" value="Genomic_DNA"/>
</dbReference>
<evidence type="ECO:0000256" key="1">
    <source>
        <dbReference type="ARBA" id="ARBA00006515"/>
    </source>
</evidence>
<dbReference type="InterPro" id="IPR005399">
    <property type="entry name" value="K_chnl_volt-dep_bsu_KCNAB-rel"/>
</dbReference>
<gene>
    <name evidence="5" type="ORF">EVA_00083</name>
</gene>
<comment type="caution">
    <text evidence="5">The sequence shown here is derived from an EMBL/GenBank/DDBJ whole genome shotgun (WGS) entry which is preliminary data.</text>
</comment>
<organism evidence="5">
    <name type="scientific">gut metagenome</name>
    <dbReference type="NCBI Taxonomy" id="749906"/>
    <lineage>
        <taxon>unclassified sequences</taxon>
        <taxon>metagenomes</taxon>
        <taxon>organismal metagenomes</taxon>
    </lineage>
</organism>
<evidence type="ECO:0000259" key="4">
    <source>
        <dbReference type="Pfam" id="PF00248"/>
    </source>
</evidence>
<dbReference type="Pfam" id="PF00248">
    <property type="entry name" value="Aldo_ket_red"/>
    <property type="match status" value="1"/>
</dbReference>
<dbReference type="InterPro" id="IPR023210">
    <property type="entry name" value="NADP_OxRdtase_dom"/>
</dbReference>
<dbReference type="GO" id="GO:0016491">
    <property type="term" value="F:oxidoreductase activity"/>
    <property type="evidence" value="ECO:0007669"/>
    <property type="project" value="UniProtKB-KW"/>
</dbReference>
<dbReference type="InterPro" id="IPR036812">
    <property type="entry name" value="NAD(P)_OxRdtase_dom_sf"/>
</dbReference>
<keyword evidence="3" id="KW-0560">Oxidoreductase</keyword>